<proteinExistence type="predicted"/>
<dbReference type="Pfam" id="PF01663">
    <property type="entry name" value="Phosphodiest"/>
    <property type="match status" value="1"/>
</dbReference>
<accession>A0ABP9FRM5</accession>
<gene>
    <name evidence="3" type="ORF">GCM10023313_15700</name>
</gene>
<dbReference type="InterPro" id="IPR013320">
    <property type="entry name" value="ConA-like_dom_sf"/>
</dbReference>
<dbReference type="Pfam" id="PF16356">
    <property type="entry name" value="DUF4983"/>
    <property type="match status" value="1"/>
</dbReference>
<keyword evidence="1" id="KW-0732">Signal</keyword>
<dbReference type="SUPFAM" id="SSF53649">
    <property type="entry name" value="Alkaline phosphatase-like"/>
    <property type="match status" value="1"/>
</dbReference>
<dbReference type="RefSeq" id="WP_345330500.1">
    <property type="nucleotide sequence ID" value="NZ_BAABJI010000002.1"/>
</dbReference>
<evidence type="ECO:0000259" key="2">
    <source>
        <dbReference type="Pfam" id="PF16356"/>
    </source>
</evidence>
<evidence type="ECO:0000313" key="3">
    <source>
        <dbReference type="EMBL" id="GAA4913315.1"/>
    </source>
</evidence>
<dbReference type="PROSITE" id="PS51257">
    <property type="entry name" value="PROKAR_LIPOPROTEIN"/>
    <property type="match status" value="1"/>
</dbReference>
<feature type="chain" id="PRO_5047245290" evidence="1">
    <location>
        <begin position="22"/>
        <end position="570"/>
    </location>
</feature>
<dbReference type="SUPFAM" id="SSF49899">
    <property type="entry name" value="Concanavalin A-like lectins/glucanases"/>
    <property type="match status" value="1"/>
</dbReference>
<dbReference type="Gene3D" id="3.40.720.10">
    <property type="entry name" value="Alkaline Phosphatase, subunit A"/>
    <property type="match status" value="1"/>
</dbReference>
<dbReference type="InterPro" id="IPR032309">
    <property type="entry name" value="DUF4983"/>
</dbReference>
<keyword evidence="4" id="KW-1185">Reference proteome</keyword>
<dbReference type="Proteomes" id="UP001501436">
    <property type="component" value="Unassembled WGS sequence"/>
</dbReference>
<reference evidence="4" key="1">
    <citation type="journal article" date="2019" name="Int. J. Syst. Evol. Microbiol.">
        <title>The Global Catalogue of Microorganisms (GCM) 10K type strain sequencing project: providing services to taxonomists for standard genome sequencing and annotation.</title>
        <authorList>
            <consortium name="The Broad Institute Genomics Platform"/>
            <consortium name="The Broad Institute Genome Sequencing Center for Infectious Disease"/>
            <person name="Wu L."/>
            <person name="Ma J."/>
        </authorList>
    </citation>
    <scope>NUCLEOTIDE SEQUENCE [LARGE SCALE GENOMIC DNA]</scope>
    <source>
        <strain evidence="4">JCM 18283</strain>
    </source>
</reference>
<evidence type="ECO:0000313" key="4">
    <source>
        <dbReference type="Proteomes" id="UP001501436"/>
    </source>
</evidence>
<comment type="caution">
    <text evidence="3">The sequence shown here is derived from an EMBL/GenBank/DDBJ whole genome shotgun (WGS) entry which is preliminary data.</text>
</comment>
<dbReference type="InterPro" id="IPR002591">
    <property type="entry name" value="Phosphodiest/P_Trfase"/>
</dbReference>
<dbReference type="InterPro" id="IPR017850">
    <property type="entry name" value="Alkaline_phosphatase_core_sf"/>
</dbReference>
<protein>
    <submittedName>
        <fullName evidence="3">Alkaline phosphatase family protein</fullName>
    </submittedName>
</protein>
<dbReference type="Gene3D" id="2.60.120.200">
    <property type="match status" value="1"/>
</dbReference>
<name>A0ABP9FRM5_9SPHI</name>
<feature type="signal peptide" evidence="1">
    <location>
        <begin position="1"/>
        <end position="21"/>
    </location>
</feature>
<feature type="domain" description="DUF4983" evidence="2">
    <location>
        <begin position="480"/>
        <end position="568"/>
    </location>
</feature>
<dbReference type="EMBL" id="BAABJI010000002">
    <property type="protein sequence ID" value="GAA4913315.1"/>
    <property type="molecule type" value="Genomic_DNA"/>
</dbReference>
<evidence type="ECO:0000256" key="1">
    <source>
        <dbReference type="SAM" id="SignalP"/>
    </source>
</evidence>
<organism evidence="3 4">
    <name type="scientific">Mucilaginibacter defluvii</name>
    <dbReference type="NCBI Taxonomy" id="1196019"/>
    <lineage>
        <taxon>Bacteria</taxon>
        <taxon>Pseudomonadati</taxon>
        <taxon>Bacteroidota</taxon>
        <taxon>Sphingobacteriia</taxon>
        <taxon>Sphingobacteriales</taxon>
        <taxon>Sphingobacteriaceae</taxon>
        <taxon>Mucilaginibacter</taxon>
    </lineage>
</organism>
<sequence>MMKLKTTKAVAWLFICALLTAAIVSCNKDFTRVLPDKEYTDSVDVFYGKRKVLYIITDGARGASVNAANVPNIKSLLPKSIYSWVALNDPNSKNDARNWADMLTGVKSDDHGVTSNTFEGNNLERYKVMFERIKEVTPSIKIASFSASALFKEKLTAGTDISEAYATDAEVKTAVVNNLQSDTATFVVAHFNDIDQAGAQYGYDNSFPQYKAAIETFDGYVGEILNAVKARENYANEDWMIVIASSGGGEFTIPQNQNDNTVFSNTSANTFTIYSALKYNPRIISKPFTGNRYLGRTVRMQNEAVRAEIDTADIFNLGGDTSKFTIELKVKKNGERFNWPSILGKRREWSSGHPSVGWVIYLEEKYWYFELRGAKEVNGNYRQCRGRDLEPNQWKTLSVKSEIRGGRRYIRTYTNGQFDNEIDITDAGDLDNNDKLKLGYLNGTGHGSPDVYLSDIRFFKTTLPDATIQNYACETTIDEGHPYYSFLVGYWPGTDGQGNLIRDFGPQARDFKLIGNYKWEDFNDLICPPSAETLAQFVPQTTDIPSQVFNWFRIASRQSWDLSGRVWLDQ</sequence>